<evidence type="ECO:0000313" key="2">
    <source>
        <dbReference type="Proteomes" id="UP000660745"/>
    </source>
</evidence>
<dbReference type="AlphaFoldDB" id="A0A918E4I2"/>
<reference evidence="1" key="2">
    <citation type="submission" date="2020-09" db="EMBL/GenBank/DDBJ databases">
        <authorList>
            <person name="Sun Q."/>
            <person name="Zhou Y."/>
        </authorList>
    </citation>
    <scope>NUCLEOTIDE SEQUENCE</scope>
    <source>
        <strain evidence="1">CGMCC 4.7430</strain>
    </source>
</reference>
<reference evidence="1" key="1">
    <citation type="journal article" date="2014" name="Int. J. Syst. Evol. Microbiol.">
        <title>Complete genome sequence of Corynebacterium casei LMG S-19264T (=DSM 44701T), isolated from a smear-ripened cheese.</title>
        <authorList>
            <consortium name="US DOE Joint Genome Institute (JGI-PGF)"/>
            <person name="Walter F."/>
            <person name="Albersmeier A."/>
            <person name="Kalinowski J."/>
            <person name="Ruckert C."/>
        </authorList>
    </citation>
    <scope>NUCLEOTIDE SEQUENCE</scope>
    <source>
        <strain evidence="1">CGMCC 4.7430</strain>
    </source>
</reference>
<proteinExistence type="predicted"/>
<dbReference type="EMBL" id="BMNK01000002">
    <property type="protein sequence ID" value="GGP04299.1"/>
    <property type="molecule type" value="Genomic_DNA"/>
</dbReference>
<comment type="caution">
    <text evidence="1">The sequence shown here is derived from an EMBL/GenBank/DDBJ whole genome shotgun (WGS) entry which is preliminary data.</text>
</comment>
<evidence type="ECO:0000313" key="1">
    <source>
        <dbReference type="EMBL" id="GGP04299.1"/>
    </source>
</evidence>
<protein>
    <submittedName>
        <fullName evidence="1">Uncharacterized protein</fullName>
    </submittedName>
</protein>
<name>A0A918E4I2_9ACTN</name>
<accession>A0A918E4I2</accession>
<gene>
    <name evidence="1" type="ORF">GCM10012278_19380</name>
</gene>
<keyword evidence="2" id="KW-1185">Reference proteome</keyword>
<sequence>MVRLTPHWATLGKQPASLDDYEVIDRSAGAITRRDMHDALVKEHFAGDASPCGPATARCWTSC</sequence>
<dbReference type="Proteomes" id="UP000660745">
    <property type="component" value="Unassembled WGS sequence"/>
</dbReference>
<dbReference type="RefSeq" id="WP_189138106.1">
    <property type="nucleotide sequence ID" value="NZ_BMNK01000002.1"/>
</dbReference>
<organism evidence="1 2">
    <name type="scientific">Nonomuraea glycinis</name>
    <dbReference type="NCBI Taxonomy" id="2047744"/>
    <lineage>
        <taxon>Bacteria</taxon>
        <taxon>Bacillati</taxon>
        <taxon>Actinomycetota</taxon>
        <taxon>Actinomycetes</taxon>
        <taxon>Streptosporangiales</taxon>
        <taxon>Streptosporangiaceae</taxon>
        <taxon>Nonomuraea</taxon>
    </lineage>
</organism>